<dbReference type="AlphaFoldDB" id="A0AAW1QHF4"/>
<evidence type="ECO:0000259" key="12">
    <source>
        <dbReference type="Pfam" id="PF00571"/>
    </source>
</evidence>
<evidence type="ECO:0000256" key="11">
    <source>
        <dbReference type="SAM" id="Phobius"/>
    </source>
</evidence>
<feature type="transmembrane region" description="Helical" evidence="11">
    <location>
        <begin position="67"/>
        <end position="89"/>
    </location>
</feature>
<organism evidence="13 14">
    <name type="scientific">Elliptochloris bilobata</name>
    <dbReference type="NCBI Taxonomy" id="381761"/>
    <lineage>
        <taxon>Eukaryota</taxon>
        <taxon>Viridiplantae</taxon>
        <taxon>Chlorophyta</taxon>
        <taxon>core chlorophytes</taxon>
        <taxon>Trebouxiophyceae</taxon>
        <taxon>Trebouxiophyceae incertae sedis</taxon>
        <taxon>Elliptochloris clade</taxon>
        <taxon>Elliptochloris</taxon>
    </lineage>
</organism>
<reference evidence="13 14" key="1">
    <citation type="journal article" date="2024" name="Nat. Commun.">
        <title>Phylogenomics reveals the evolutionary origins of lichenization in chlorophyte algae.</title>
        <authorList>
            <person name="Puginier C."/>
            <person name="Libourel C."/>
            <person name="Otte J."/>
            <person name="Skaloud P."/>
            <person name="Haon M."/>
            <person name="Grisel S."/>
            <person name="Petersen M."/>
            <person name="Berrin J.G."/>
            <person name="Delaux P.M."/>
            <person name="Dal Grande F."/>
            <person name="Keller J."/>
        </authorList>
    </citation>
    <scope>NUCLEOTIDE SEQUENCE [LARGE SCALE GENOMIC DNA]</scope>
    <source>
        <strain evidence="13 14">SAG 245.80</strain>
    </source>
</reference>
<feature type="transmembrane region" description="Helical" evidence="11">
    <location>
        <begin position="558"/>
        <end position="578"/>
    </location>
</feature>
<comment type="subcellular location">
    <subcellularLocation>
        <location evidence="1">Membrane</location>
        <topology evidence="1">Multi-pass membrane protein</topology>
    </subcellularLocation>
</comment>
<dbReference type="InterPro" id="IPR014743">
    <property type="entry name" value="Cl-channel_core"/>
</dbReference>
<dbReference type="InterPro" id="IPR000644">
    <property type="entry name" value="CBS_dom"/>
</dbReference>
<evidence type="ECO:0000256" key="3">
    <source>
        <dbReference type="ARBA" id="ARBA00022448"/>
    </source>
</evidence>
<keyword evidence="3" id="KW-0813">Transport</keyword>
<dbReference type="InterPro" id="IPR051280">
    <property type="entry name" value="Cl-channel/antiporter"/>
</dbReference>
<feature type="transmembrane region" description="Helical" evidence="11">
    <location>
        <begin position="327"/>
        <end position="349"/>
    </location>
</feature>
<keyword evidence="6 11" id="KW-1133">Transmembrane helix</keyword>
<dbReference type="PRINTS" id="PR00762">
    <property type="entry name" value="CLCHANNEL"/>
</dbReference>
<keyword evidence="7" id="KW-0406">Ion transport</keyword>
<feature type="transmembrane region" description="Helical" evidence="11">
    <location>
        <begin position="528"/>
        <end position="546"/>
    </location>
</feature>
<feature type="transmembrane region" description="Helical" evidence="11">
    <location>
        <begin position="500"/>
        <end position="522"/>
    </location>
</feature>
<keyword evidence="8" id="KW-0129">CBS domain</keyword>
<name>A0AAW1QHF4_9CHLO</name>
<keyword evidence="9 11" id="KW-0472">Membrane</keyword>
<protein>
    <recommendedName>
        <fullName evidence="12">CBS domain-containing protein</fullName>
    </recommendedName>
</protein>
<comment type="similarity">
    <text evidence="2">Belongs to the chloride channel (TC 2.A.49) family.</text>
</comment>
<feature type="transmembrane region" description="Helical" evidence="11">
    <location>
        <begin position="237"/>
        <end position="258"/>
    </location>
</feature>
<evidence type="ECO:0000256" key="4">
    <source>
        <dbReference type="ARBA" id="ARBA00022692"/>
    </source>
</evidence>
<evidence type="ECO:0000256" key="1">
    <source>
        <dbReference type="ARBA" id="ARBA00004141"/>
    </source>
</evidence>
<comment type="caution">
    <text evidence="13">The sequence shown here is derived from an EMBL/GenBank/DDBJ whole genome shotgun (WGS) entry which is preliminary data.</text>
</comment>
<dbReference type="InterPro" id="IPR001807">
    <property type="entry name" value="ClC"/>
</dbReference>
<accession>A0AAW1QHF4</accession>
<evidence type="ECO:0000313" key="13">
    <source>
        <dbReference type="EMBL" id="KAK9820864.1"/>
    </source>
</evidence>
<dbReference type="GO" id="GO:0016020">
    <property type="term" value="C:membrane"/>
    <property type="evidence" value="ECO:0007669"/>
    <property type="project" value="UniProtKB-SubCell"/>
</dbReference>
<dbReference type="CDD" id="cd04591">
    <property type="entry name" value="CBS_pair_voltage-gated_CLC_euk_bac"/>
    <property type="match status" value="1"/>
</dbReference>
<keyword evidence="5" id="KW-0677">Repeat</keyword>
<feature type="transmembrane region" description="Helical" evidence="11">
    <location>
        <begin position="164"/>
        <end position="181"/>
    </location>
</feature>
<keyword evidence="4 11" id="KW-0812">Transmembrane</keyword>
<dbReference type="Gene3D" id="1.10.3080.10">
    <property type="entry name" value="Clc chloride channel"/>
    <property type="match status" value="1"/>
</dbReference>
<dbReference type="Pfam" id="PF00654">
    <property type="entry name" value="Voltage_CLC"/>
    <property type="match status" value="1"/>
</dbReference>
<feature type="domain" description="CBS" evidence="12">
    <location>
        <begin position="713"/>
        <end position="761"/>
    </location>
</feature>
<dbReference type="PANTHER" id="PTHR11689:SF136">
    <property type="entry name" value="H(+)_CL(-) EXCHANGE TRANSPORTER 7"/>
    <property type="match status" value="1"/>
</dbReference>
<keyword evidence="14" id="KW-1185">Reference proteome</keyword>
<dbReference type="GO" id="GO:0015108">
    <property type="term" value="F:chloride transmembrane transporter activity"/>
    <property type="evidence" value="ECO:0007669"/>
    <property type="project" value="InterPro"/>
</dbReference>
<dbReference type="SUPFAM" id="SSF81340">
    <property type="entry name" value="Clc chloride channel"/>
    <property type="match status" value="1"/>
</dbReference>
<dbReference type="SUPFAM" id="SSF54631">
    <property type="entry name" value="CBS-domain pair"/>
    <property type="match status" value="1"/>
</dbReference>
<gene>
    <name evidence="13" type="ORF">WJX81_006444</name>
</gene>
<evidence type="ECO:0000256" key="9">
    <source>
        <dbReference type="ARBA" id="ARBA00023136"/>
    </source>
</evidence>
<evidence type="ECO:0000256" key="7">
    <source>
        <dbReference type="ARBA" id="ARBA00023065"/>
    </source>
</evidence>
<keyword evidence="10" id="KW-0868">Chloride</keyword>
<evidence type="ECO:0000313" key="14">
    <source>
        <dbReference type="Proteomes" id="UP001445335"/>
    </source>
</evidence>
<feature type="transmembrane region" description="Helical" evidence="11">
    <location>
        <begin position="109"/>
        <end position="135"/>
    </location>
</feature>
<sequence length="772" mass="81485">MVPLRRLQTGIFDVSSRHQTVGRTRKRLEQMSHAESCDFALKDTDVEREVRMRRGERHIGRAGTWRWVLVLLTGLTMGLLSFALNLAASSLTLLRFRLATTLIQETGTLAAPFCVFVGLAALYGAAASAVVVFFAPQAAGSGLAEMRAYFNGVHVSGLLSMKTFFVKLVSAVFVLAAGLVAEGESPFVHVGAIVGGGLSSLGSRSLTRATKGRWKAKLPRWAGGWFRSEVEHRDMTAVGAASGLAVAFVAPLAGVLLIAEQSAANLGEAVYWRVLLATSAAVLALNVLVAAYTAGASFWDARLLYTFMPDNAPALAAYRVRLWELPAFAGVGALLGAVSAAFVAVNANLIYSARQRWISPTSRFRRMSEVVFLAALTAAVWLSLCYASPCAPTPPPRRQAALAPAPIPSSLYMFGEYSLYPQLWCPPGYYSQYGQLFFAPSRLTLRRTVGVDAVSAEDRASDTLFNLRALSLYAMATTVMLTLTYGAGAALGVVTPTLQVGAVAGLLMCHLVRAAAAAAGYAGAPASLPVYGVVGAGATLSGCLRYKATAVLITVEATGAWSLIVPVVISVFAAELVADRLSSGLFDAYLHLACTPFLADPGAAPGVAYACDRLSVADVMATGVHALPPVIAVAEVVHALSGTTFSTFPVTEEVDLAARAGAEFHVLGIIERQTLLKMLLQRIGLVPGPGGQAAILGALSAGDLAAWVDLRPFMFRSPLLVQGGASLTRALVLFRGLGLRHLLVAPQDPRSVGIITRKDLTLENAQLVLAQQ</sequence>
<feature type="transmembrane region" description="Helical" evidence="11">
    <location>
        <begin position="370"/>
        <end position="389"/>
    </location>
</feature>
<dbReference type="EMBL" id="JALJOU010000112">
    <property type="protein sequence ID" value="KAK9820864.1"/>
    <property type="molecule type" value="Genomic_DNA"/>
</dbReference>
<evidence type="ECO:0000256" key="6">
    <source>
        <dbReference type="ARBA" id="ARBA00022989"/>
    </source>
</evidence>
<evidence type="ECO:0000256" key="2">
    <source>
        <dbReference type="ARBA" id="ARBA00009476"/>
    </source>
</evidence>
<dbReference type="Proteomes" id="UP001445335">
    <property type="component" value="Unassembled WGS sequence"/>
</dbReference>
<feature type="transmembrane region" description="Helical" evidence="11">
    <location>
        <begin position="270"/>
        <end position="291"/>
    </location>
</feature>
<evidence type="ECO:0000256" key="5">
    <source>
        <dbReference type="ARBA" id="ARBA00022737"/>
    </source>
</evidence>
<proteinExistence type="inferred from homology"/>
<feature type="transmembrane region" description="Helical" evidence="11">
    <location>
        <begin position="472"/>
        <end position="493"/>
    </location>
</feature>
<dbReference type="InterPro" id="IPR046342">
    <property type="entry name" value="CBS_dom_sf"/>
</dbReference>
<dbReference type="Gene3D" id="3.10.580.10">
    <property type="entry name" value="CBS-domain"/>
    <property type="match status" value="1"/>
</dbReference>
<evidence type="ECO:0000256" key="8">
    <source>
        <dbReference type="ARBA" id="ARBA00023122"/>
    </source>
</evidence>
<dbReference type="PANTHER" id="PTHR11689">
    <property type="entry name" value="CHLORIDE CHANNEL PROTEIN CLC FAMILY MEMBER"/>
    <property type="match status" value="1"/>
</dbReference>
<dbReference type="Pfam" id="PF00571">
    <property type="entry name" value="CBS"/>
    <property type="match status" value="1"/>
</dbReference>
<evidence type="ECO:0000256" key="10">
    <source>
        <dbReference type="ARBA" id="ARBA00023214"/>
    </source>
</evidence>
<feature type="non-terminal residue" evidence="13">
    <location>
        <position position="772"/>
    </location>
</feature>